<dbReference type="GO" id="GO:0000155">
    <property type="term" value="F:phosphorelay sensor kinase activity"/>
    <property type="evidence" value="ECO:0007669"/>
    <property type="project" value="InterPro"/>
</dbReference>
<dbReference type="Gene3D" id="3.30.565.10">
    <property type="entry name" value="Histidine kinase-like ATPase, C-terminal domain"/>
    <property type="match status" value="1"/>
</dbReference>
<keyword evidence="5" id="KW-0547">Nucleotide-binding</keyword>
<dbReference type="GO" id="GO:0005524">
    <property type="term" value="F:ATP binding"/>
    <property type="evidence" value="ECO:0007669"/>
    <property type="project" value="UniProtKB-KW"/>
</dbReference>
<keyword evidence="9" id="KW-0472">Membrane</keyword>
<dbReference type="CDD" id="cd16917">
    <property type="entry name" value="HATPase_UhpB-NarQ-NarX-like"/>
    <property type="match status" value="1"/>
</dbReference>
<dbReference type="PANTHER" id="PTHR24421:SF10">
    <property type="entry name" value="NITRATE_NITRITE SENSOR PROTEIN NARQ"/>
    <property type="match status" value="1"/>
</dbReference>
<dbReference type="PROSITE" id="PS50109">
    <property type="entry name" value="HIS_KIN"/>
    <property type="match status" value="1"/>
</dbReference>
<feature type="transmembrane region" description="Helical" evidence="9">
    <location>
        <begin position="79"/>
        <end position="98"/>
    </location>
</feature>
<dbReference type="InterPro" id="IPR003594">
    <property type="entry name" value="HATPase_dom"/>
</dbReference>
<keyword evidence="9" id="KW-1133">Transmembrane helix</keyword>
<dbReference type="InterPro" id="IPR011712">
    <property type="entry name" value="Sig_transdc_His_kin_sub3_dim/P"/>
</dbReference>
<dbReference type="EC" id="2.7.13.3" evidence="2"/>
<proteinExistence type="predicted"/>
<sequence length="471" mass="52491">MDTVTKYSLGSTLFLALLLLSNWQELIWQSAWLDGQAVVLVWGIGHVVMIGHVLMLCILATILSVRWVVTSAGLRRQQAWSYSLAVAVSWLSYALWRFGVRADIILPIGFLLNGAIVAWIYYYLQLYNILPLAKTVAVENVVEGIFFVDKEDYIVAINARAQTMLSGLPVSIGADFKATAAAWPALGEVDSRPGVQMLEAERQQPLHAGWYQLTKIPLQKSVGQPSLGRVILVKDITSQKQDQAQLIEQQNALAILTERNRLGREIHDGSGQIWNYLLLELKSLSLLMANKQTEDAAKLVERLEGILRDVHDDVRESIVSLNSGKVENHDFMTTLQEYFRWYKQAYSIDLVLDLPDKPLENFISKNIEVQLMRIIQEALTNIRKHAKASQAQISMRAEGENFVVVISDNGCSFEPATDCSIGHYGLSIMKERAEAVGGQLIIESTLVQGTKIKIIFSARGSYGETQNSTGG</sequence>
<keyword evidence="9" id="KW-0812">Transmembrane</keyword>
<organism evidence="11 12">
    <name type="scientific">Sporomusa ovata</name>
    <dbReference type="NCBI Taxonomy" id="2378"/>
    <lineage>
        <taxon>Bacteria</taxon>
        <taxon>Bacillati</taxon>
        <taxon>Bacillota</taxon>
        <taxon>Negativicutes</taxon>
        <taxon>Selenomonadales</taxon>
        <taxon>Sporomusaceae</taxon>
        <taxon>Sporomusa</taxon>
    </lineage>
</organism>
<evidence type="ECO:0000256" key="4">
    <source>
        <dbReference type="ARBA" id="ARBA00022679"/>
    </source>
</evidence>
<dbReference type="PANTHER" id="PTHR24421">
    <property type="entry name" value="NITRATE/NITRITE SENSOR PROTEIN NARX-RELATED"/>
    <property type="match status" value="1"/>
</dbReference>
<evidence type="ECO:0000256" key="1">
    <source>
        <dbReference type="ARBA" id="ARBA00000085"/>
    </source>
</evidence>
<evidence type="ECO:0000256" key="9">
    <source>
        <dbReference type="SAM" id="Phobius"/>
    </source>
</evidence>
<dbReference type="EMBL" id="CTRP01000010">
    <property type="protein sequence ID" value="CQR72626.1"/>
    <property type="molecule type" value="Genomic_DNA"/>
</dbReference>
<evidence type="ECO:0000259" key="10">
    <source>
        <dbReference type="PROSITE" id="PS50109"/>
    </source>
</evidence>
<dbReference type="Pfam" id="PF07730">
    <property type="entry name" value="HisKA_3"/>
    <property type="match status" value="1"/>
</dbReference>
<dbReference type="InterPro" id="IPR005467">
    <property type="entry name" value="His_kinase_dom"/>
</dbReference>
<evidence type="ECO:0000256" key="7">
    <source>
        <dbReference type="ARBA" id="ARBA00022840"/>
    </source>
</evidence>
<dbReference type="SMART" id="SM00387">
    <property type="entry name" value="HATPase_c"/>
    <property type="match status" value="1"/>
</dbReference>
<dbReference type="Gene3D" id="1.20.5.1930">
    <property type="match status" value="1"/>
</dbReference>
<comment type="catalytic activity">
    <reaction evidence="1">
        <text>ATP + protein L-histidine = ADP + protein N-phospho-L-histidine.</text>
        <dbReference type="EC" id="2.7.13.3"/>
    </reaction>
</comment>
<dbReference type="GO" id="GO:0046983">
    <property type="term" value="F:protein dimerization activity"/>
    <property type="evidence" value="ECO:0007669"/>
    <property type="project" value="InterPro"/>
</dbReference>
<protein>
    <recommendedName>
        <fullName evidence="2">histidine kinase</fullName>
        <ecNumber evidence="2">2.7.13.3</ecNumber>
    </recommendedName>
</protein>
<dbReference type="AlphaFoldDB" id="A0A0U1KZ24"/>
<reference evidence="12" key="1">
    <citation type="submission" date="2015-03" db="EMBL/GenBank/DDBJ databases">
        <authorList>
            <person name="Nijsse Bart"/>
        </authorList>
    </citation>
    <scope>NUCLEOTIDE SEQUENCE [LARGE SCALE GENOMIC DNA]</scope>
</reference>
<keyword evidence="8" id="KW-0902">Two-component regulatory system</keyword>
<keyword evidence="3" id="KW-0597">Phosphoprotein</keyword>
<dbReference type="InterPro" id="IPR031621">
    <property type="entry name" value="HisKA_7TM"/>
</dbReference>
<dbReference type="GO" id="GO:0016020">
    <property type="term" value="C:membrane"/>
    <property type="evidence" value="ECO:0007669"/>
    <property type="project" value="InterPro"/>
</dbReference>
<feature type="transmembrane region" description="Helical" evidence="9">
    <location>
        <begin position="104"/>
        <end position="124"/>
    </location>
</feature>
<keyword evidence="7" id="KW-0067">ATP-binding</keyword>
<evidence type="ECO:0000256" key="3">
    <source>
        <dbReference type="ARBA" id="ARBA00022553"/>
    </source>
</evidence>
<keyword evidence="4" id="KW-0808">Transferase</keyword>
<feature type="transmembrane region" description="Helical" evidence="9">
    <location>
        <begin position="40"/>
        <end position="67"/>
    </location>
</feature>
<gene>
    <name evidence="11" type="ORF">SpAn4DRAFT_3086</name>
</gene>
<dbReference type="Pfam" id="PF02518">
    <property type="entry name" value="HATPase_c"/>
    <property type="match status" value="1"/>
</dbReference>
<feature type="domain" description="Histidine kinase" evidence="10">
    <location>
        <begin position="261"/>
        <end position="460"/>
    </location>
</feature>
<accession>A0A0U1KZ24</accession>
<dbReference type="InterPro" id="IPR036890">
    <property type="entry name" value="HATPase_C_sf"/>
</dbReference>
<dbReference type="InterPro" id="IPR050482">
    <property type="entry name" value="Sensor_HK_TwoCompSys"/>
</dbReference>
<dbReference type="SUPFAM" id="SSF55874">
    <property type="entry name" value="ATPase domain of HSP90 chaperone/DNA topoisomerase II/histidine kinase"/>
    <property type="match status" value="1"/>
</dbReference>
<evidence type="ECO:0000256" key="2">
    <source>
        <dbReference type="ARBA" id="ARBA00012438"/>
    </source>
</evidence>
<name>A0A0U1KZ24_9FIRM</name>
<keyword evidence="12" id="KW-1185">Reference proteome</keyword>
<dbReference type="Pfam" id="PF16927">
    <property type="entry name" value="HisKA_7TM"/>
    <property type="match status" value="1"/>
</dbReference>
<dbReference type="Proteomes" id="UP000049855">
    <property type="component" value="Unassembled WGS sequence"/>
</dbReference>
<evidence type="ECO:0000256" key="5">
    <source>
        <dbReference type="ARBA" id="ARBA00022741"/>
    </source>
</evidence>
<dbReference type="RefSeq" id="WP_028971666.1">
    <property type="nucleotide sequence ID" value="NZ_CTRP01000010.1"/>
</dbReference>
<evidence type="ECO:0000313" key="11">
    <source>
        <dbReference type="EMBL" id="CQR72626.1"/>
    </source>
</evidence>
<evidence type="ECO:0000256" key="8">
    <source>
        <dbReference type="ARBA" id="ARBA00023012"/>
    </source>
</evidence>
<keyword evidence="6 11" id="KW-0418">Kinase</keyword>
<evidence type="ECO:0000313" key="12">
    <source>
        <dbReference type="Proteomes" id="UP000049855"/>
    </source>
</evidence>
<evidence type="ECO:0000256" key="6">
    <source>
        <dbReference type="ARBA" id="ARBA00022777"/>
    </source>
</evidence>